<organism evidence="2 3">
    <name type="scientific">Moniliophthora roreri (strain MCA 2997)</name>
    <name type="common">Cocoa frosty pod rot fungus</name>
    <name type="synonym">Crinipellis roreri</name>
    <dbReference type="NCBI Taxonomy" id="1381753"/>
    <lineage>
        <taxon>Eukaryota</taxon>
        <taxon>Fungi</taxon>
        <taxon>Dikarya</taxon>
        <taxon>Basidiomycota</taxon>
        <taxon>Agaricomycotina</taxon>
        <taxon>Agaricomycetes</taxon>
        <taxon>Agaricomycetidae</taxon>
        <taxon>Agaricales</taxon>
        <taxon>Marasmiineae</taxon>
        <taxon>Marasmiaceae</taxon>
        <taxon>Moniliophthora</taxon>
    </lineage>
</organism>
<gene>
    <name evidence="2" type="ORF">Moror_15262</name>
</gene>
<reference evidence="2 3" key="1">
    <citation type="journal article" date="2014" name="BMC Genomics">
        <title>Genome and secretome analysis of the hemibiotrophic fungal pathogen, Moniliophthora roreri, which causes frosty pod rot disease of cacao: mechanisms of the biotrophic and necrotrophic phases.</title>
        <authorList>
            <person name="Meinhardt L.W."/>
            <person name="Costa G.G.L."/>
            <person name="Thomazella D.P.T."/>
            <person name="Teixeira P.J.P.L."/>
            <person name="Carazzolle M.F."/>
            <person name="Schuster S.C."/>
            <person name="Carlson J.E."/>
            <person name="Guiltinan M.J."/>
            <person name="Mieczkowski P."/>
            <person name="Farmer A."/>
            <person name="Ramaraj T."/>
            <person name="Crozier J."/>
            <person name="Davis R.E."/>
            <person name="Shao J."/>
            <person name="Melnick R.L."/>
            <person name="Pereira G.A.G."/>
            <person name="Bailey B.A."/>
        </authorList>
    </citation>
    <scope>NUCLEOTIDE SEQUENCE [LARGE SCALE GENOMIC DNA]</scope>
    <source>
        <strain evidence="2 3">MCA 2997</strain>
    </source>
</reference>
<name>V2X605_MONRO</name>
<feature type="compositionally biased region" description="Low complexity" evidence="1">
    <location>
        <begin position="649"/>
        <end position="666"/>
    </location>
</feature>
<feature type="compositionally biased region" description="Low complexity" evidence="1">
    <location>
        <begin position="105"/>
        <end position="125"/>
    </location>
</feature>
<evidence type="ECO:0000256" key="1">
    <source>
        <dbReference type="SAM" id="MobiDB-lite"/>
    </source>
</evidence>
<comment type="caution">
    <text evidence="2">The sequence shown here is derived from an EMBL/GenBank/DDBJ whole genome shotgun (WGS) entry which is preliminary data.</text>
</comment>
<evidence type="ECO:0000313" key="2">
    <source>
        <dbReference type="EMBL" id="ESK87895.1"/>
    </source>
</evidence>
<feature type="region of interest" description="Disordered" evidence="1">
    <location>
        <begin position="719"/>
        <end position="760"/>
    </location>
</feature>
<feature type="compositionally biased region" description="Low complexity" evidence="1">
    <location>
        <begin position="725"/>
        <end position="749"/>
    </location>
</feature>
<evidence type="ECO:0000313" key="3">
    <source>
        <dbReference type="Proteomes" id="UP000017559"/>
    </source>
</evidence>
<sequence>MMTTGQPDEDASLEIGHLPGGWPETPIHKRTRTYPLAPHHERVIQLQRQLGLSMPRVLRQAEQSPLREVHATSMLPESVASRERIGASGSVPSEDSGLTRFTQRSSTNPNASSPSSLGSSEGTFSQKNAPEKGLHFFPLLIESQKRIHEASAHDAYTNSASSSTPLPSIRIPSAGNVQIVAASPTDPSPYSSRFTPSRSSTGGSELSSIVFRSPTSSNRPPRLRDTLNDSYDYNSSWFTSGGGEHDESRLLRVGTPSPTPSPSPSPLSTRASRRQQALSVPIISVACLPSTSVEVLDLPSHPMLTNLSLPDSLNNSAISLDIPPPIHRPSISRFASTVDSEVQPHQAPGSEVSEFAPQSSSSESSSLSPSSFLRAHLETPARIDAVQSPTSYVTPSSSIPANSPQSLPLSSALVPEERELNSAVEYANAVVMSSWGSDDIFIEPIATVLPQSPVIDSSVIMDVPRLHIQTDAPTGLENSESVTPVKHSRTRKGMFLRMKKLGLKMKQMLFNRPSISRQAATKKVMETEDDLDVLDICGDSNVSQILPQLELQFGGMERPAQPVPVQNRTRRQRPSLTPETYTPTNDSDPSPLDNFQQGASQSNPGRTSQASRAYTVTIEMASPDFRSQLEAHARPKTVDEIKAKRPFSLSGLSSFPKSSSSSQGRSTPIPVNLNRRHRPVSALVLPSRPYPYGSSPVQNDGSFPNRIVLPLRRHSAVPLPPGLPLPSQQASSPSSLTSPVTSGPSSSSSRRTIESEAKKARRISLSALTNFAAGLRNQGTWARYAESRRNA</sequence>
<dbReference type="AlphaFoldDB" id="V2X605"/>
<feature type="region of interest" description="Disordered" evidence="1">
    <location>
        <begin position="553"/>
        <end position="611"/>
    </location>
</feature>
<keyword evidence="3" id="KW-1185">Reference proteome</keyword>
<dbReference type="Proteomes" id="UP000017559">
    <property type="component" value="Unassembled WGS sequence"/>
</dbReference>
<dbReference type="EMBL" id="AWSO01000728">
    <property type="protein sequence ID" value="ESK87895.1"/>
    <property type="molecule type" value="Genomic_DNA"/>
</dbReference>
<dbReference type="OrthoDB" id="3052310at2759"/>
<feature type="region of interest" description="Disordered" evidence="1">
    <location>
        <begin position="62"/>
        <end position="129"/>
    </location>
</feature>
<protein>
    <submittedName>
        <fullName evidence="2">Uncharacterized protein</fullName>
    </submittedName>
</protein>
<proteinExistence type="predicted"/>
<feature type="compositionally biased region" description="Low complexity" evidence="1">
    <location>
        <begin position="350"/>
        <end position="371"/>
    </location>
</feature>
<feature type="region of interest" description="Disordered" evidence="1">
    <location>
        <begin position="649"/>
        <end position="705"/>
    </location>
</feature>
<feature type="compositionally biased region" description="Polar residues" evidence="1">
    <location>
        <begin position="228"/>
        <end position="239"/>
    </location>
</feature>
<feature type="compositionally biased region" description="Polar residues" evidence="1">
    <location>
        <begin position="387"/>
        <end position="406"/>
    </location>
</feature>
<dbReference type="KEGG" id="mrr:Moror_15262"/>
<feature type="region of interest" description="Disordered" evidence="1">
    <location>
        <begin position="1"/>
        <end position="27"/>
    </location>
</feature>
<feature type="region of interest" description="Disordered" evidence="1">
    <location>
        <begin position="336"/>
        <end position="371"/>
    </location>
</feature>
<feature type="region of interest" description="Disordered" evidence="1">
    <location>
        <begin position="180"/>
        <end position="274"/>
    </location>
</feature>
<dbReference type="HOGENOM" id="CLU_354910_0_0_1"/>
<feature type="compositionally biased region" description="Low complexity" evidence="1">
    <location>
        <begin position="197"/>
        <end position="208"/>
    </location>
</feature>
<accession>V2X605</accession>
<feature type="region of interest" description="Disordered" evidence="1">
    <location>
        <begin position="386"/>
        <end position="406"/>
    </location>
</feature>
<feature type="compositionally biased region" description="Polar residues" evidence="1">
    <location>
        <begin position="574"/>
        <end position="611"/>
    </location>
</feature>